<keyword evidence="2" id="KW-0964">Secreted</keyword>
<dbReference type="EMBL" id="SJKD01000001">
    <property type="protein sequence ID" value="TCC54134.1"/>
    <property type="molecule type" value="Genomic_DNA"/>
</dbReference>
<dbReference type="InterPro" id="IPR046450">
    <property type="entry name" value="PA_dom_sf"/>
</dbReference>
<evidence type="ECO:0000256" key="8">
    <source>
        <dbReference type="PROSITE-ProRule" id="PRU01240"/>
    </source>
</evidence>
<dbReference type="PRINTS" id="PR00723">
    <property type="entry name" value="SUBTILISIN"/>
</dbReference>
<feature type="region of interest" description="Disordered" evidence="10">
    <location>
        <begin position="704"/>
        <end position="723"/>
    </location>
</feature>
<feature type="domain" description="PA" evidence="13">
    <location>
        <begin position="778"/>
        <end position="854"/>
    </location>
</feature>
<keyword evidence="5 8" id="KW-0378">Hydrolase</keyword>
<dbReference type="InterPro" id="IPR036852">
    <property type="entry name" value="Peptidase_S8/S53_dom_sf"/>
</dbReference>
<keyword evidence="3 8" id="KW-0645">Protease</keyword>
<name>A0A4R0K5Q3_9ACTN</name>
<evidence type="ECO:0000259" key="13">
    <source>
        <dbReference type="Pfam" id="PF02225"/>
    </source>
</evidence>
<feature type="chain" id="PRO_5020320656" evidence="11">
    <location>
        <begin position="21"/>
        <end position="1202"/>
    </location>
</feature>
<dbReference type="SUPFAM" id="SSF52743">
    <property type="entry name" value="Subtilisin-like"/>
    <property type="match status" value="1"/>
</dbReference>
<dbReference type="GO" id="GO:0004252">
    <property type="term" value="F:serine-type endopeptidase activity"/>
    <property type="evidence" value="ECO:0007669"/>
    <property type="project" value="UniProtKB-UniRule"/>
</dbReference>
<keyword evidence="15" id="KW-1185">Reference proteome</keyword>
<feature type="active site" description="Charge relay system" evidence="7 8">
    <location>
        <position position="423"/>
    </location>
</feature>
<dbReference type="PROSITE" id="PS00137">
    <property type="entry name" value="SUBTILASE_HIS"/>
    <property type="match status" value="1"/>
</dbReference>
<protein>
    <submittedName>
        <fullName evidence="14">Peptidase S8</fullName>
    </submittedName>
</protein>
<dbReference type="Pfam" id="PF02225">
    <property type="entry name" value="PA"/>
    <property type="match status" value="1"/>
</dbReference>
<dbReference type="PROSITE" id="PS00138">
    <property type="entry name" value="SUBTILASE_SER"/>
    <property type="match status" value="1"/>
</dbReference>
<dbReference type="OrthoDB" id="9798386at2"/>
<keyword evidence="4 11" id="KW-0732">Signal</keyword>
<feature type="compositionally biased region" description="Polar residues" evidence="10">
    <location>
        <begin position="456"/>
        <end position="465"/>
    </location>
</feature>
<dbReference type="InterPro" id="IPR051048">
    <property type="entry name" value="Peptidase_S8/S53_subtilisin"/>
</dbReference>
<comment type="caution">
    <text evidence="14">The sequence shown here is derived from an EMBL/GenBank/DDBJ whole genome shotgun (WGS) entry which is preliminary data.</text>
</comment>
<evidence type="ECO:0000256" key="4">
    <source>
        <dbReference type="ARBA" id="ARBA00022729"/>
    </source>
</evidence>
<feature type="compositionally biased region" description="Polar residues" evidence="10">
    <location>
        <begin position="704"/>
        <end position="719"/>
    </location>
</feature>
<evidence type="ECO:0000256" key="7">
    <source>
        <dbReference type="PIRSR" id="PIRSR615500-1"/>
    </source>
</evidence>
<evidence type="ECO:0000256" key="1">
    <source>
        <dbReference type="ARBA" id="ARBA00011073"/>
    </source>
</evidence>
<evidence type="ECO:0000313" key="14">
    <source>
        <dbReference type="EMBL" id="TCC54134.1"/>
    </source>
</evidence>
<evidence type="ECO:0000256" key="3">
    <source>
        <dbReference type="ARBA" id="ARBA00022670"/>
    </source>
</evidence>
<feature type="domain" description="Peptidase S8/S53" evidence="12">
    <location>
        <begin position="204"/>
        <end position="470"/>
    </location>
</feature>
<evidence type="ECO:0000256" key="11">
    <source>
        <dbReference type="SAM" id="SignalP"/>
    </source>
</evidence>
<dbReference type="InterPro" id="IPR003137">
    <property type="entry name" value="PA_domain"/>
</dbReference>
<evidence type="ECO:0000313" key="15">
    <source>
        <dbReference type="Proteomes" id="UP000293342"/>
    </source>
</evidence>
<feature type="region of interest" description="Disordered" evidence="10">
    <location>
        <begin position="456"/>
        <end position="478"/>
    </location>
</feature>
<gene>
    <name evidence="14" type="ORF">E0H75_06135</name>
</gene>
<proteinExistence type="inferred from homology"/>
<dbReference type="Pfam" id="PF00082">
    <property type="entry name" value="Peptidase_S8"/>
    <property type="match status" value="1"/>
</dbReference>
<dbReference type="AlphaFoldDB" id="A0A4R0K5Q3"/>
<dbReference type="InterPro" id="IPR023828">
    <property type="entry name" value="Peptidase_S8_Ser-AS"/>
</dbReference>
<dbReference type="InterPro" id="IPR022398">
    <property type="entry name" value="Peptidase_S8_His-AS"/>
</dbReference>
<dbReference type="InterPro" id="IPR000209">
    <property type="entry name" value="Peptidase_S8/S53_dom"/>
</dbReference>
<evidence type="ECO:0000256" key="2">
    <source>
        <dbReference type="ARBA" id="ARBA00022525"/>
    </source>
</evidence>
<feature type="signal peptide" evidence="11">
    <location>
        <begin position="1"/>
        <end position="20"/>
    </location>
</feature>
<dbReference type="Proteomes" id="UP000293342">
    <property type="component" value="Unassembled WGS sequence"/>
</dbReference>
<evidence type="ECO:0000256" key="9">
    <source>
        <dbReference type="RuleBase" id="RU003355"/>
    </source>
</evidence>
<dbReference type="PROSITE" id="PS51892">
    <property type="entry name" value="SUBTILASE"/>
    <property type="match status" value="1"/>
</dbReference>
<evidence type="ECO:0000256" key="10">
    <source>
        <dbReference type="SAM" id="MobiDB-lite"/>
    </source>
</evidence>
<organism evidence="14 15">
    <name type="scientific">Kribbella capetownensis</name>
    <dbReference type="NCBI Taxonomy" id="1572659"/>
    <lineage>
        <taxon>Bacteria</taxon>
        <taxon>Bacillati</taxon>
        <taxon>Actinomycetota</taxon>
        <taxon>Actinomycetes</taxon>
        <taxon>Propionibacteriales</taxon>
        <taxon>Kribbellaceae</taxon>
        <taxon>Kribbella</taxon>
    </lineage>
</organism>
<accession>A0A4R0K5Q3</accession>
<dbReference type="PANTHER" id="PTHR43399">
    <property type="entry name" value="SUBTILISIN-RELATED"/>
    <property type="match status" value="1"/>
</dbReference>
<dbReference type="PANTHER" id="PTHR43399:SF4">
    <property type="entry name" value="CELL WALL-ASSOCIATED PROTEASE"/>
    <property type="match status" value="1"/>
</dbReference>
<feature type="active site" description="Charge relay system" evidence="7 8">
    <location>
        <position position="213"/>
    </location>
</feature>
<dbReference type="InterPro" id="IPR023827">
    <property type="entry name" value="Peptidase_S8_Asp-AS"/>
</dbReference>
<evidence type="ECO:0000259" key="12">
    <source>
        <dbReference type="Pfam" id="PF00082"/>
    </source>
</evidence>
<feature type="active site" description="Charge relay system" evidence="7 8">
    <location>
        <position position="245"/>
    </location>
</feature>
<keyword evidence="6 8" id="KW-0720">Serine protease</keyword>
<dbReference type="Gene3D" id="3.50.30.30">
    <property type="match status" value="1"/>
</dbReference>
<sequence length="1202" mass="126058">MPLLCVAVTFGGTVALPAGAKPVPETTATTATTSRITLITGDRIQVTQYAGRPPAIVFEPDRHSSSDSAITTLSGGHTYVVPTAAAADVTSGKLDRTLFDVTTLIAEQRDDAHSSTMPVIVHYAGSDAAATARAQHATIPGAASSRTLDSIGARAAAITKSEATAFLKDPQVERVTLDRKVKVSLDQSVPQIGAPAAWERGLTGKGSKIAILDTGIDATHPDVAGRIAASQNFTPTEDAGDHYGHGTHVASIAAGNGAASGGKYKGVAPEATLLNGKVLDDYGSGEFSGIIAGMEWATAQGADVINLSLGGQEPSDGTDDLSQAVNRLSRDTGTLFVVAAGNCFAPEPATVTSPAAADDALAVGNLLRDGSVSDRSCRGPRYGDGALKPEISAPGTDIVAARAAGTSLGEPVDDNYTKLSGTSMATPHVAGTAALLAQAHPDWSFSQLRERLISTADPQPNNTVDEQGAGRVDADQATDTSVTVDSGELELGLLSWPYPADDEVSRVLTYRNPASTAVSLQLTAGPATIKLSADHLTVPANGEATLRVTANRAAAGPGTFSGRISATAEGADPIVTTYGWYAEPELYNLTIKGITRTGAPGAGQVAISRLDGDPVSIPGGVIMQNGTATARLAPGRYEASVVFFSEATDTELEHFDLAVGPEASLTKDATVTLDARRGKPVDLKVKGQSGLTARERGAVYTRFNTDGTPTGGNSISTTGAPRVFTATPVGKPATGTSEFATASRLEVPPYRITAGKDQYDVLDYYFGPRFTGVKDLEVSEDLQDVRGKLAVIKFKDEDWNGKLVKAAQDAGAAAALLYNPDVAGDNGVNAFWATGEGEAATIPAMRTSRETVRRLLEHQGTVRITGQAATPYVYDLAIPWRNQVPANPTVTAQPKQFARVDEVFGSHAEGMPTSETRYATTPAGFVFGGWLAPTFSTPARRTSYLLGSDQIRWSSTLALNNGGEQLMGVSSTERVYRAGQHTSARWVAPVQNSGLPVAATPLAGVRRLDGGLSVAISPYRHGPDEIGEMDYGNSQLTLERNGVVVASEPASGLWADVPADSADYKITLDTAREHEFWQYSTRVQSEWTFRTQGGEDEVMPLVLADLDVPAADPLSRVPSGKPTEVRLGLRHQAGSQAATFKTVQLELSYDGQQWTRLPLRQTGSAQYTTTVTAKQSPSFRITAVDAKGNKLVQEITKAYGLK</sequence>
<reference evidence="14 15" key="1">
    <citation type="submission" date="2019-02" db="EMBL/GenBank/DDBJ databases">
        <title>Kribbella capetownensis sp. nov. and Kribbella speibonae sp. nov., isolated from soil.</title>
        <authorList>
            <person name="Curtis S.M."/>
            <person name="Norton I."/>
            <person name="Everest G.J."/>
            <person name="Meyers P.R."/>
        </authorList>
    </citation>
    <scope>NUCLEOTIDE SEQUENCE [LARGE SCALE GENOMIC DNA]</scope>
    <source>
        <strain evidence="14 15">YM53</strain>
    </source>
</reference>
<dbReference type="PROSITE" id="PS00136">
    <property type="entry name" value="SUBTILASE_ASP"/>
    <property type="match status" value="1"/>
</dbReference>
<dbReference type="GO" id="GO:0006508">
    <property type="term" value="P:proteolysis"/>
    <property type="evidence" value="ECO:0007669"/>
    <property type="project" value="UniProtKB-KW"/>
</dbReference>
<dbReference type="Gene3D" id="3.40.50.200">
    <property type="entry name" value="Peptidase S8/S53 domain"/>
    <property type="match status" value="1"/>
</dbReference>
<evidence type="ECO:0000256" key="6">
    <source>
        <dbReference type="ARBA" id="ARBA00022825"/>
    </source>
</evidence>
<evidence type="ECO:0000256" key="5">
    <source>
        <dbReference type="ARBA" id="ARBA00022801"/>
    </source>
</evidence>
<dbReference type="SUPFAM" id="SSF52025">
    <property type="entry name" value="PA domain"/>
    <property type="match status" value="1"/>
</dbReference>
<comment type="similarity">
    <text evidence="1 8 9">Belongs to the peptidase S8 family.</text>
</comment>
<dbReference type="InterPro" id="IPR015500">
    <property type="entry name" value="Peptidase_S8_subtilisin-rel"/>
</dbReference>